<dbReference type="InterPro" id="IPR000210">
    <property type="entry name" value="BTB/POZ_dom"/>
</dbReference>
<protein>
    <recommendedName>
        <fullName evidence="3">BACK domain-containing protein</fullName>
    </recommendedName>
</protein>
<dbReference type="PANTHER" id="PTHR24412">
    <property type="entry name" value="KELCH PROTEIN"/>
    <property type="match status" value="1"/>
</dbReference>
<dbReference type="SUPFAM" id="SSF54695">
    <property type="entry name" value="POZ domain"/>
    <property type="match status" value="1"/>
</dbReference>
<reference evidence="4" key="2">
    <citation type="submission" date="2025-09" db="UniProtKB">
        <authorList>
            <consortium name="Ensembl"/>
        </authorList>
    </citation>
    <scope>IDENTIFICATION</scope>
</reference>
<dbReference type="Gene3D" id="3.30.710.10">
    <property type="entry name" value="Potassium Channel Kv1.1, Chain A"/>
    <property type="match status" value="1"/>
</dbReference>
<organism evidence="4 5">
    <name type="scientific">Terrapene triunguis</name>
    <name type="common">Three-toed box turtle</name>
    <dbReference type="NCBI Taxonomy" id="2587831"/>
    <lineage>
        <taxon>Eukaryota</taxon>
        <taxon>Metazoa</taxon>
        <taxon>Chordata</taxon>
        <taxon>Craniata</taxon>
        <taxon>Vertebrata</taxon>
        <taxon>Euteleostomi</taxon>
        <taxon>Archelosauria</taxon>
        <taxon>Testudinata</taxon>
        <taxon>Testudines</taxon>
        <taxon>Cryptodira</taxon>
        <taxon>Durocryptodira</taxon>
        <taxon>Testudinoidea</taxon>
        <taxon>Emydidae</taxon>
        <taxon>Terrapene</taxon>
    </lineage>
</organism>
<evidence type="ECO:0000259" key="3">
    <source>
        <dbReference type="SMART" id="SM00875"/>
    </source>
</evidence>
<keyword evidence="1" id="KW-0880">Kelch repeat</keyword>
<dbReference type="Proteomes" id="UP000472274">
    <property type="component" value="Unplaced"/>
</dbReference>
<feature type="domain" description="BACK" evidence="3">
    <location>
        <begin position="72"/>
        <end position="146"/>
    </location>
</feature>
<dbReference type="Pfam" id="PF07707">
    <property type="entry name" value="BACK"/>
    <property type="match status" value="1"/>
</dbReference>
<evidence type="ECO:0000256" key="2">
    <source>
        <dbReference type="ARBA" id="ARBA00022737"/>
    </source>
</evidence>
<evidence type="ECO:0000256" key="1">
    <source>
        <dbReference type="ARBA" id="ARBA00022441"/>
    </source>
</evidence>
<evidence type="ECO:0000313" key="4">
    <source>
        <dbReference type="Ensembl" id="ENSTMTP00000028683.1"/>
    </source>
</evidence>
<dbReference type="AlphaFoldDB" id="A0A674K6V9"/>
<dbReference type="GeneTree" id="ENSGT00940000155273"/>
<keyword evidence="5" id="KW-1185">Reference proteome</keyword>
<dbReference type="SMART" id="SM00875">
    <property type="entry name" value="BACK"/>
    <property type="match status" value="1"/>
</dbReference>
<dbReference type="Ensembl" id="ENSTMTT00000029723.1">
    <property type="protein sequence ID" value="ENSTMTP00000028683.1"/>
    <property type="gene ID" value="ENSTMTG00000020795.1"/>
</dbReference>
<dbReference type="InterPro" id="IPR011705">
    <property type="entry name" value="BACK"/>
</dbReference>
<dbReference type="InParanoid" id="A0A674K6V9"/>
<dbReference type="Pfam" id="PF00651">
    <property type="entry name" value="BTB"/>
    <property type="match status" value="1"/>
</dbReference>
<dbReference type="InterPro" id="IPR011333">
    <property type="entry name" value="SKP1/BTB/POZ_sf"/>
</dbReference>
<accession>A0A674K6V9</accession>
<name>A0A674K6V9_9SAUR</name>
<keyword evidence="2" id="KW-0677">Repeat</keyword>
<reference evidence="4" key="1">
    <citation type="submission" date="2025-08" db="UniProtKB">
        <authorList>
            <consortium name="Ensembl"/>
        </authorList>
    </citation>
    <scope>IDENTIFICATION</scope>
</reference>
<proteinExistence type="predicted"/>
<evidence type="ECO:0000313" key="5">
    <source>
        <dbReference type="Proteomes" id="UP000472274"/>
    </source>
</evidence>
<sequence length="172" mass="19813">MSKGESSEHHIVIRGVDAETFQALLEFTRTAKVLITLHNVTHLLETADFLQFERVKRMCEKFLERELHVSNCLSLMAYAQCFACPELHASALSVALTHWTEVTSQEEFKKLPKEMLLQLLQNNDLFVPREDVVFDTNSLQQIVQVAPSKNWANSEEVRVWSLDCRGLRFSPH</sequence>
<dbReference type="PANTHER" id="PTHR24412:SF490">
    <property type="entry name" value="BTB DOMAIN-CONTAINING PROTEIN"/>
    <property type="match status" value="1"/>
</dbReference>
<dbReference type="Gene3D" id="1.25.40.420">
    <property type="match status" value="1"/>
</dbReference>